<dbReference type="Proteomes" id="UP001595847">
    <property type="component" value="Unassembled WGS sequence"/>
</dbReference>
<keyword evidence="2" id="KW-1185">Reference proteome</keyword>
<comment type="caution">
    <text evidence="1">The sequence shown here is derived from an EMBL/GenBank/DDBJ whole genome shotgun (WGS) entry which is preliminary data.</text>
</comment>
<dbReference type="Pfam" id="PF01136">
    <property type="entry name" value="Peptidase_U32"/>
    <property type="match status" value="1"/>
</dbReference>
<gene>
    <name evidence="1" type="ORF">ACFOVU_27050</name>
</gene>
<reference evidence="2" key="1">
    <citation type="journal article" date="2019" name="Int. J. Syst. Evol. Microbiol.">
        <title>The Global Catalogue of Microorganisms (GCM) 10K type strain sequencing project: providing services to taxonomists for standard genome sequencing and annotation.</title>
        <authorList>
            <consortium name="The Broad Institute Genomics Platform"/>
            <consortium name="The Broad Institute Genome Sequencing Center for Infectious Disease"/>
            <person name="Wu L."/>
            <person name="Ma J."/>
        </authorList>
    </citation>
    <scope>NUCLEOTIDE SEQUENCE [LARGE SCALE GENOMIC DNA]</scope>
    <source>
        <strain evidence="2">TBRC 1826</strain>
    </source>
</reference>
<protein>
    <submittedName>
        <fullName evidence="1">U32 family peptidase</fullName>
    </submittedName>
</protein>
<dbReference type="RefSeq" id="WP_378538092.1">
    <property type="nucleotide sequence ID" value="NZ_JBHSBH010000015.1"/>
</dbReference>
<accession>A0ABV8FY84</accession>
<organism evidence="1 2">
    <name type="scientific">Nocardiopsis sediminis</name>
    <dbReference type="NCBI Taxonomy" id="1778267"/>
    <lineage>
        <taxon>Bacteria</taxon>
        <taxon>Bacillati</taxon>
        <taxon>Actinomycetota</taxon>
        <taxon>Actinomycetes</taxon>
        <taxon>Streptosporangiales</taxon>
        <taxon>Nocardiopsidaceae</taxon>
        <taxon>Nocardiopsis</taxon>
    </lineage>
</organism>
<evidence type="ECO:0000313" key="2">
    <source>
        <dbReference type="Proteomes" id="UP001595847"/>
    </source>
</evidence>
<proteinExistence type="predicted"/>
<dbReference type="EMBL" id="JBHSBH010000015">
    <property type="protein sequence ID" value="MFC3999601.1"/>
    <property type="molecule type" value="Genomic_DNA"/>
</dbReference>
<sequence>MEHSALLDLADRFGHPVLDGSLPASSATFADGARFRIEIPSCEGPDVFAAVLEEAQARDVRIDRVSQGSGVMMLTDAEIRRMAAMGADAGVEVNLFIGPRGAWDIGGQAKATAAAGGAARGNTTLAACVNEALRAVDLGIRSLLVGDVGVLEVLGRMKAEGVLPAELALKTSVLMPLANAPTGAVYERLGATSLNVSTDLPVRDIAEIRAATSAAVDVYVEVPDDQGGAVRFYDVAALIRSAAPVYVKLGVRNAPNIYPSGHHLATVATALGRERVRRAELVLTLLADLAPDLAERPKSDTPPTDLRIPVV</sequence>
<name>A0ABV8FY84_9ACTN</name>
<evidence type="ECO:0000313" key="1">
    <source>
        <dbReference type="EMBL" id="MFC3999601.1"/>
    </source>
</evidence>
<dbReference type="InterPro" id="IPR001539">
    <property type="entry name" value="Peptidase_U32"/>
</dbReference>